<dbReference type="Pfam" id="PF07294">
    <property type="entry name" value="Fibroin_P25"/>
    <property type="match status" value="2"/>
</dbReference>
<dbReference type="Gene3D" id="3.15.10.30">
    <property type="entry name" value="Haemolymph juvenile hormone binding protein"/>
    <property type="match status" value="2"/>
</dbReference>
<proteinExistence type="predicted"/>
<dbReference type="KEGG" id="sliu:111354622"/>
<name>A0A9J7E9F6_SPOLT</name>
<reference evidence="3" key="1">
    <citation type="submission" date="2025-08" db="UniProtKB">
        <authorList>
            <consortium name="RefSeq"/>
        </authorList>
    </citation>
    <scope>IDENTIFICATION</scope>
    <source>
        <strain evidence="3">Ishihara</strain>
        <tissue evidence="3">Whole body</tissue>
    </source>
</reference>
<dbReference type="InterPro" id="IPR009911">
    <property type="entry name" value="Fibroin_P25"/>
</dbReference>
<dbReference type="InterPro" id="IPR038606">
    <property type="entry name" value="To_sf"/>
</dbReference>
<dbReference type="GO" id="GO:0005576">
    <property type="term" value="C:extracellular region"/>
    <property type="evidence" value="ECO:0007669"/>
    <property type="project" value="InterPro"/>
</dbReference>
<gene>
    <name evidence="3" type="primary">LOC111354622</name>
</gene>
<organism evidence="2 3">
    <name type="scientific">Spodoptera litura</name>
    <name type="common">Asian cotton leafworm</name>
    <dbReference type="NCBI Taxonomy" id="69820"/>
    <lineage>
        <taxon>Eukaryota</taxon>
        <taxon>Metazoa</taxon>
        <taxon>Ecdysozoa</taxon>
        <taxon>Arthropoda</taxon>
        <taxon>Hexapoda</taxon>
        <taxon>Insecta</taxon>
        <taxon>Pterygota</taxon>
        <taxon>Neoptera</taxon>
        <taxon>Endopterygota</taxon>
        <taxon>Lepidoptera</taxon>
        <taxon>Glossata</taxon>
        <taxon>Ditrysia</taxon>
        <taxon>Noctuoidea</taxon>
        <taxon>Noctuidae</taxon>
        <taxon>Amphipyrinae</taxon>
        <taxon>Spodoptera</taxon>
    </lineage>
</organism>
<evidence type="ECO:0000256" key="1">
    <source>
        <dbReference type="SAM" id="SignalP"/>
    </source>
</evidence>
<feature type="signal peptide" evidence="1">
    <location>
        <begin position="1"/>
        <end position="19"/>
    </location>
</feature>
<dbReference type="AlphaFoldDB" id="A0A9J7E9F6"/>
<dbReference type="OrthoDB" id="7446189at2759"/>
<protein>
    <submittedName>
        <fullName evidence="3">Uncharacterized protein LOC111354622</fullName>
    </submittedName>
</protein>
<evidence type="ECO:0000313" key="3">
    <source>
        <dbReference type="RefSeq" id="XP_022823937.1"/>
    </source>
</evidence>
<dbReference type="Proteomes" id="UP000301870">
    <property type="component" value="Chromosome 18"/>
</dbReference>
<accession>A0A9J7E9F6</accession>
<sequence>MKKMRILFLLLLVKICISADDGQTDNFWSKIINDGSSHVSDEEHIVRPCALHDLKCIQRYFVQNSQCELPSGPTPDSYRLKRVPMYLPHVNVTFILTDADIKGFKDYKIVDFYVNKKTDTVLFEVELHKIWVYSPRTIITYHRKGKEPLDLVDYAYIEYLNLSLTLTAPQIYNIDMSNNHVYTYVSDAHPRSGLGPIFTHNKDEYVRSTTKRLLHRIALGLQEAFVTQGEIFFFLFFQSNICTYYRVFGKDFHHEHSIVRPCAIHDVSCIREFFAYNTQCSMTEGPAPDPFIPEKISLNTPHANLTFTLNNPRIKGLNNWKIKEFYINKATGVLVLEVRFSSIVVHTPKCIVTYYRKGKESLHTSDFTEIEYKDLSMTLTIPDLKDPQLSGAHVFTYVPDGKPEYVLGPEIYKTEDPGFQKALIDVESKVDTSLVELFVTQGPILFSKFFQSSICEFAH</sequence>
<dbReference type="GeneID" id="111354622"/>
<feature type="chain" id="PRO_5039922501" evidence="1">
    <location>
        <begin position="20"/>
        <end position="459"/>
    </location>
</feature>
<dbReference type="RefSeq" id="XP_022823937.1">
    <property type="nucleotide sequence ID" value="XM_022968169.1"/>
</dbReference>
<keyword evidence="1" id="KW-0732">Signal</keyword>
<dbReference type="GO" id="GO:0005198">
    <property type="term" value="F:structural molecule activity"/>
    <property type="evidence" value="ECO:0007669"/>
    <property type="project" value="InterPro"/>
</dbReference>
<keyword evidence="2" id="KW-1185">Reference proteome</keyword>
<evidence type="ECO:0000313" key="2">
    <source>
        <dbReference type="Proteomes" id="UP000301870"/>
    </source>
</evidence>